<feature type="domain" description="Peptidoglycan beta-N-acetylmuramidase NamZ N-terminal" evidence="1">
    <location>
        <begin position="21"/>
        <end position="219"/>
    </location>
</feature>
<dbReference type="RefSeq" id="WP_058005737.1">
    <property type="nucleotide sequence ID" value="NZ_CP065424.1"/>
</dbReference>
<evidence type="ECO:0000259" key="2">
    <source>
        <dbReference type="Pfam" id="PF20732"/>
    </source>
</evidence>
<evidence type="ECO:0008006" key="5">
    <source>
        <dbReference type="Google" id="ProtNLM"/>
    </source>
</evidence>
<dbReference type="PIRSF" id="PIRSF016719">
    <property type="entry name" value="UCP016719"/>
    <property type="match status" value="1"/>
</dbReference>
<sequence length="382" mass="43841">MKLGVTVFLEDYIQKFQGQRIGLVTNMTGVDSSLIPTIDLFYEHSDIHLTALYGPEHGIRGDMKEGEKIESSIDPYTNLPVYSLYGEHRKPSKEMLDPVDVIVFDLQDIGARYYTYIYTMAYVMEACAENGKHFVVLDRPNPISGIATEGNLVEEDLRSFVGLYPIPNRHGMTVGEIAQLYKYEFGIKCELTVIPMEDWHRDMYFDETGLFWVPPSPNSTGIDMSILYPGTCLIEGTNLSEGRGTTKPFEYIGAPFIEGYRLAKAFNERNIPGILARPVSFMPTYQKYKNEICEGVQLHIVDRYQLHSLSAGLTLLEIIAQLHPNEFEFKQDKEKNRYFFDLIAGTRKVRNHILQGTIQDFVDNCRKDLEDFNKRKQAYLLY</sequence>
<accession>A0A8E2I761</accession>
<dbReference type="InterPro" id="IPR048503">
    <property type="entry name" value="NamZ_C"/>
</dbReference>
<dbReference type="Proteomes" id="UP000189761">
    <property type="component" value="Unassembled WGS sequence"/>
</dbReference>
<dbReference type="PANTHER" id="PTHR42915:SF1">
    <property type="entry name" value="PEPTIDOGLYCAN BETA-N-ACETYLMURAMIDASE NAMZ"/>
    <property type="match status" value="1"/>
</dbReference>
<dbReference type="InterPro" id="IPR048502">
    <property type="entry name" value="NamZ_N"/>
</dbReference>
<evidence type="ECO:0000259" key="1">
    <source>
        <dbReference type="Pfam" id="PF07075"/>
    </source>
</evidence>
<gene>
    <name evidence="3" type="ORF">BWZ43_12940</name>
</gene>
<organism evidence="3 4">
    <name type="scientific">Heyndrickxia oleronia</name>
    <dbReference type="NCBI Taxonomy" id="38875"/>
    <lineage>
        <taxon>Bacteria</taxon>
        <taxon>Bacillati</taxon>
        <taxon>Bacillota</taxon>
        <taxon>Bacilli</taxon>
        <taxon>Bacillales</taxon>
        <taxon>Bacillaceae</taxon>
        <taxon>Heyndrickxia</taxon>
    </lineage>
</organism>
<evidence type="ECO:0000313" key="3">
    <source>
        <dbReference type="EMBL" id="OOP67986.1"/>
    </source>
</evidence>
<dbReference type="AlphaFoldDB" id="A0A8E2I761"/>
<keyword evidence="4" id="KW-1185">Reference proteome</keyword>
<dbReference type="InterPro" id="IPR008302">
    <property type="entry name" value="NamZ"/>
</dbReference>
<dbReference type="PANTHER" id="PTHR42915">
    <property type="entry name" value="HYPOTHETICAL 460 KDA PROTEIN IN FEUA-SIGW INTERGENIC REGION [PRECURSOR]"/>
    <property type="match status" value="1"/>
</dbReference>
<evidence type="ECO:0000313" key="4">
    <source>
        <dbReference type="Proteomes" id="UP000189761"/>
    </source>
</evidence>
<comment type="caution">
    <text evidence="3">The sequence shown here is derived from an EMBL/GenBank/DDBJ whole genome shotgun (WGS) entry which is preliminary data.</text>
</comment>
<dbReference type="Gene3D" id="3.40.50.12170">
    <property type="entry name" value="Uncharacterised protein PF07075, DUF1343"/>
    <property type="match status" value="1"/>
</dbReference>
<dbReference type="Pfam" id="PF20732">
    <property type="entry name" value="NamZ_C"/>
    <property type="match status" value="1"/>
</dbReference>
<protein>
    <recommendedName>
        <fullName evidence="5">DUF1343 domain-containing protein</fullName>
    </recommendedName>
</protein>
<proteinExistence type="predicted"/>
<name>A0A8E2I761_9BACI</name>
<dbReference type="GO" id="GO:0033922">
    <property type="term" value="F:peptidoglycan beta-N-acetylmuramidase activity"/>
    <property type="evidence" value="ECO:0007669"/>
    <property type="project" value="InterPro"/>
</dbReference>
<feature type="domain" description="Peptidoglycan beta-N-acetylmuramidase NamZ C-terminal" evidence="2">
    <location>
        <begin position="226"/>
        <end position="382"/>
    </location>
</feature>
<dbReference type="EMBL" id="MTLA01000143">
    <property type="protein sequence ID" value="OOP67986.1"/>
    <property type="molecule type" value="Genomic_DNA"/>
</dbReference>
<reference evidence="3 4" key="1">
    <citation type="submission" date="2017-01" db="EMBL/GenBank/DDBJ databases">
        <title>Draft genome sequence of Bacillus oleronius.</title>
        <authorList>
            <person name="Allam M."/>
        </authorList>
    </citation>
    <scope>NUCLEOTIDE SEQUENCE [LARGE SCALE GENOMIC DNA]</scope>
    <source>
        <strain evidence="3 4">DSM 9356</strain>
    </source>
</reference>
<dbReference type="Gene3D" id="3.90.1150.140">
    <property type="match status" value="1"/>
</dbReference>
<dbReference type="Pfam" id="PF07075">
    <property type="entry name" value="NamZ_N"/>
    <property type="match status" value="1"/>
</dbReference>